<dbReference type="EMBL" id="KV965913">
    <property type="protein sequence ID" value="PIO16333.1"/>
    <property type="molecule type" value="Genomic_DNA"/>
</dbReference>
<dbReference type="Proteomes" id="UP000228934">
    <property type="component" value="Unassembled WGS sequence"/>
</dbReference>
<dbReference type="AlphaFoldDB" id="A0A2G9QMK7"/>
<gene>
    <name evidence="1" type="ORF">AB205_0069430</name>
</gene>
<evidence type="ECO:0000313" key="1">
    <source>
        <dbReference type="EMBL" id="PIO16333.1"/>
    </source>
</evidence>
<protein>
    <recommendedName>
        <fullName evidence="3">MADF domain-containing protein</fullName>
    </recommendedName>
</protein>
<sequence>MSTISTISIKPIFEALNLLRNQDISGSGLSSSLLLLHTCCVSAMFLSHCDEREGVGNILERTSGAANMKQFKDPEFMGQFLYRYRDMRNLWEVKNLKTIKINQLGSHRWRNCCNL</sequence>
<keyword evidence="2" id="KW-1185">Reference proteome</keyword>
<name>A0A2G9QMK7_AQUCT</name>
<evidence type="ECO:0000313" key="2">
    <source>
        <dbReference type="Proteomes" id="UP000228934"/>
    </source>
</evidence>
<proteinExistence type="predicted"/>
<accession>A0A2G9QMK7</accession>
<organism evidence="1 2">
    <name type="scientific">Aquarana catesbeiana</name>
    <name type="common">American bullfrog</name>
    <name type="synonym">Rana catesbeiana</name>
    <dbReference type="NCBI Taxonomy" id="8400"/>
    <lineage>
        <taxon>Eukaryota</taxon>
        <taxon>Metazoa</taxon>
        <taxon>Chordata</taxon>
        <taxon>Craniata</taxon>
        <taxon>Vertebrata</taxon>
        <taxon>Euteleostomi</taxon>
        <taxon>Amphibia</taxon>
        <taxon>Batrachia</taxon>
        <taxon>Anura</taxon>
        <taxon>Neobatrachia</taxon>
        <taxon>Ranoidea</taxon>
        <taxon>Ranidae</taxon>
        <taxon>Aquarana</taxon>
    </lineage>
</organism>
<reference evidence="2" key="1">
    <citation type="journal article" date="2017" name="Nat. Commun.">
        <title>The North American bullfrog draft genome provides insight into hormonal regulation of long noncoding RNA.</title>
        <authorList>
            <person name="Hammond S.A."/>
            <person name="Warren R.L."/>
            <person name="Vandervalk B.P."/>
            <person name="Kucuk E."/>
            <person name="Khan H."/>
            <person name="Gibb E.A."/>
            <person name="Pandoh P."/>
            <person name="Kirk H."/>
            <person name="Zhao Y."/>
            <person name="Jones M."/>
            <person name="Mungall A.J."/>
            <person name="Coope R."/>
            <person name="Pleasance S."/>
            <person name="Moore R.A."/>
            <person name="Holt R.A."/>
            <person name="Round J.M."/>
            <person name="Ohora S."/>
            <person name="Walle B.V."/>
            <person name="Veldhoen N."/>
            <person name="Helbing C.C."/>
            <person name="Birol I."/>
        </authorList>
    </citation>
    <scope>NUCLEOTIDE SEQUENCE [LARGE SCALE GENOMIC DNA]</scope>
</reference>
<evidence type="ECO:0008006" key="3">
    <source>
        <dbReference type="Google" id="ProtNLM"/>
    </source>
</evidence>